<feature type="transmembrane region" description="Helical" evidence="2">
    <location>
        <begin position="6"/>
        <end position="26"/>
    </location>
</feature>
<reference evidence="3 4" key="3">
    <citation type="journal article" date="2015" name="Genome Announc.">
        <title>Draft Genome Sequence of the Archiascomycetous Yeast Saitoella complicata.</title>
        <authorList>
            <person name="Yamauchi K."/>
            <person name="Kondo S."/>
            <person name="Hamamoto M."/>
            <person name="Takahashi Y."/>
            <person name="Ogura Y."/>
            <person name="Hayashi T."/>
            <person name="Nishida H."/>
        </authorList>
    </citation>
    <scope>NUCLEOTIDE SEQUENCE [LARGE SCALE GENOMIC DNA]</scope>
    <source>
        <strain evidence="3 4">NRRL Y-17804</strain>
    </source>
</reference>
<sequence length="194" mass="21765">MVVGSTAYIGPLVVCLVLFIFLMRLLHIRRTREIALEARRTVQIIQAGDAAAAQRRTRTHAHRTRRSGQGGRDNPLAEDPEGRREDPEVDIELPRYERGGFREDEEMVVGMLPTVPPPAYKGGQEQVNVVPVTETSTSQMNVTTPVRPLLQDAVTIQLLNWLRIRNDQGMIITEVQNIPSLPQAFLEDVPSSHK</sequence>
<keyword evidence="4" id="KW-1185">Reference proteome</keyword>
<feature type="compositionally biased region" description="Basic residues" evidence="1">
    <location>
        <begin position="55"/>
        <end position="66"/>
    </location>
</feature>
<organism evidence="3 4">
    <name type="scientific">Saitoella complicata (strain BCRC 22490 / CBS 7301 / JCM 7358 / NBRC 10748 / NRRL Y-17804)</name>
    <dbReference type="NCBI Taxonomy" id="698492"/>
    <lineage>
        <taxon>Eukaryota</taxon>
        <taxon>Fungi</taxon>
        <taxon>Dikarya</taxon>
        <taxon>Ascomycota</taxon>
        <taxon>Taphrinomycotina</taxon>
        <taxon>Taphrinomycotina incertae sedis</taxon>
        <taxon>Saitoella</taxon>
    </lineage>
</organism>
<reference evidence="3 4" key="1">
    <citation type="journal article" date="2011" name="J. Gen. Appl. Microbiol.">
        <title>Draft genome sequencing of the enigmatic yeast Saitoella complicata.</title>
        <authorList>
            <person name="Nishida H."/>
            <person name="Hamamoto M."/>
            <person name="Sugiyama J."/>
        </authorList>
    </citation>
    <scope>NUCLEOTIDE SEQUENCE [LARGE SCALE GENOMIC DNA]</scope>
    <source>
        <strain evidence="3 4">NRRL Y-17804</strain>
    </source>
</reference>
<evidence type="ECO:0000256" key="1">
    <source>
        <dbReference type="SAM" id="MobiDB-lite"/>
    </source>
</evidence>
<dbReference type="Proteomes" id="UP000033140">
    <property type="component" value="Unassembled WGS sequence"/>
</dbReference>
<keyword evidence="2" id="KW-0812">Transmembrane</keyword>
<evidence type="ECO:0000313" key="3">
    <source>
        <dbReference type="EMBL" id="GAO52566.1"/>
    </source>
</evidence>
<evidence type="ECO:0000256" key="2">
    <source>
        <dbReference type="SAM" id="Phobius"/>
    </source>
</evidence>
<feature type="compositionally biased region" description="Basic and acidic residues" evidence="1">
    <location>
        <begin position="80"/>
        <end position="91"/>
    </location>
</feature>
<dbReference type="AlphaFoldDB" id="A0A0E9NSD4"/>
<gene>
    <name evidence="3" type="ORF">G7K_6639-t1</name>
</gene>
<comment type="caution">
    <text evidence="3">The sequence shown here is derived from an EMBL/GenBank/DDBJ whole genome shotgun (WGS) entry which is preliminary data.</text>
</comment>
<proteinExistence type="predicted"/>
<dbReference type="EMBL" id="BACD03000074">
    <property type="protein sequence ID" value="GAO52566.1"/>
    <property type="molecule type" value="Genomic_DNA"/>
</dbReference>
<feature type="region of interest" description="Disordered" evidence="1">
    <location>
        <begin position="47"/>
        <end position="91"/>
    </location>
</feature>
<name>A0A0E9NSD4_SAICN</name>
<accession>A0A0E9NSD4</accession>
<keyword evidence="2" id="KW-0472">Membrane</keyword>
<evidence type="ECO:0000313" key="4">
    <source>
        <dbReference type="Proteomes" id="UP000033140"/>
    </source>
</evidence>
<keyword evidence="2" id="KW-1133">Transmembrane helix</keyword>
<protein>
    <submittedName>
        <fullName evidence="3">Uncharacterized protein</fullName>
    </submittedName>
</protein>
<reference evidence="3 4" key="2">
    <citation type="journal article" date="2014" name="J. Gen. Appl. Microbiol.">
        <title>The early diverging ascomycetous budding yeast Saitoella complicata has three histone deacetylases belonging to the Clr6, Hos2, and Rpd3 lineages.</title>
        <authorList>
            <person name="Nishida H."/>
            <person name="Matsumoto T."/>
            <person name="Kondo S."/>
            <person name="Hamamoto M."/>
            <person name="Yoshikawa H."/>
        </authorList>
    </citation>
    <scope>NUCLEOTIDE SEQUENCE [LARGE SCALE GENOMIC DNA]</scope>
    <source>
        <strain evidence="3 4">NRRL Y-17804</strain>
    </source>
</reference>